<dbReference type="Pfam" id="PF07963">
    <property type="entry name" value="N_methyl"/>
    <property type="match status" value="1"/>
</dbReference>
<keyword evidence="4" id="KW-1003">Cell membrane</keyword>
<dbReference type="Proteomes" id="UP000287439">
    <property type="component" value="Unassembled WGS sequence"/>
</dbReference>
<evidence type="ECO:0000259" key="13">
    <source>
        <dbReference type="Pfam" id="PF12019"/>
    </source>
</evidence>
<feature type="domain" description="General secretion pathway GspH" evidence="13">
    <location>
        <begin position="40"/>
        <end position="152"/>
    </location>
</feature>
<keyword evidence="10 12" id="KW-0472">Membrane</keyword>
<dbReference type="RefSeq" id="WP_126203365.1">
    <property type="nucleotide sequence ID" value="NZ_PELV01000244.1"/>
</dbReference>
<evidence type="ECO:0000256" key="12">
    <source>
        <dbReference type="SAM" id="Phobius"/>
    </source>
</evidence>
<dbReference type="InterPro" id="IPR022346">
    <property type="entry name" value="T2SS_GspH"/>
</dbReference>
<keyword evidence="8" id="KW-0574">Periplasm</keyword>
<evidence type="ECO:0000256" key="7">
    <source>
        <dbReference type="ARBA" id="ARBA00022692"/>
    </source>
</evidence>
<keyword evidence="5" id="KW-0488">Methylation</keyword>
<dbReference type="EMBL" id="PELV01000244">
    <property type="protein sequence ID" value="RTH17602.1"/>
    <property type="molecule type" value="Genomic_DNA"/>
</dbReference>
<evidence type="ECO:0000256" key="10">
    <source>
        <dbReference type="ARBA" id="ARBA00023136"/>
    </source>
</evidence>
<dbReference type="InterPro" id="IPR045584">
    <property type="entry name" value="Pilin-like"/>
</dbReference>
<evidence type="ECO:0000313" key="21">
    <source>
        <dbReference type="Proteomes" id="UP000288347"/>
    </source>
</evidence>
<dbReference type="EMBL" id="PEMH01000113">
    <property type="protein sequence ID" value="RTI01214.1"/>
    <property type="molecule type" value="Genomic_DNA"/>
</dbReference>
<dbReference type="AlphaFoldDB" id="A0A430RKW0"/>
<comment type="subcellular location">
    <subcellularLocation>
        <location evidence="2">Cell inner membrane</location>
        <topology evidence="2">Single-pass membrane protein</topology>
    </subcellularLocation>
    <subcellularLocation>
        <location evidence="1">Cell outer membrane</location>
        <topology evidence="1">Single-pass membrane protein</topology>
    </subcellularLocation>
    <subcellularLocation>
        <location evidence="3">Periplasm</location>
    </subcellularLocation>
</comment>
<evidence type="ECO:0000313" key="16">
    <source>
        <dbReference type="EMBL" id="RTI01214.1"/>
    </source>
</evidence>
<evidence type="ECO:0000256" key="1">
    <source>
        <dbReference type="ARBA" id="ARBA00004203"/>
    </source>
</evidence>
<evidence type="ECO:0000256" key="4">
    <source>
        <dbReference type="ARBA" id="ARBA00022475"/>
    </source>
</evidence>
<sequence>MRSPYGLSLIELVVVLAVLGVLLALGVPRLNPDRQAVNQAAQGLAQQVTRARFEAIRRNELVGLWLQIGGAGGFALFVDANRNGSYDAGEPIIHRVTFGAGDWGRVRLLSVSGSSTLVFDTRGIPRDWVQTTVTLSNRAGTYTRNVQISPQGRAQVAQP</sequence>
<gene>
    <name evidence="16" type="ORF">CSW29_04670</name>
    <name evidence="17" type="ORF">CSW30_00470</name>
    <name evidence="15" type="ORF">CSW40_12205</name>
    <name evidence="14" type="ORF">CSW41_07690</name>
</gene>
<dbReference type="GO" id="GO:0042597">
    <property type="term" value="C:periplasmic space"/>
    <property type="evidence" value="ECO:0007669"/>
    <property type="project" value="UniProtKB-SubCell"/>
</dbReference>
<dbReference type="Gene3D" id="3.55.40.10">
    <property type="entry name" value="minor pseudopilin epsh domain"/>
    <property type="match status" value="1"/>
</dbReference>
<dbReference type="Pfam" id="PF12019">
    <property type="entry name" value="GspH"/>
    <property type="match status" value="1"/>
</dbReference>
<evidence type="ECO:0000313" key="20">
    <source>
        <dbReference type="Proteomes" id="UP000287439"/>
    </source>
</evidence>
<evidence type="ECO:0000256" key="3">
    <source>
        <dbReference type="ARBA" id="ARBA00004418"/>
    </source>
</evidence>
<evidence type="ECO:0000256" key="5">
    <source>
        <dbReference type="ARBA" id="ARBA00022481"/>
    </source>
</evidence>
<evidence type="ECO:0000313" key="17">
    <source>
        <dbReference type="EMBL" id="RTI12906.1"/>
    </source>
</evidence>
<dbReference type="GO" id="GO:0015628">
    <property type="term" value="P:protein secretion by the type II secretion system"/>
    <property type="evidence" value="ECO:0007669"/>
    <property type="project" value="InterPro"/>
</dbReference>
<dbReference type="EMBL" id="PEMG01000010">
    <property type="protein sequence ID" value="RTI12906.1"/>
    <property type="molecule type" value="Genomic_DNA"/>
</dbReference>
<dbReference type="SUPFAM" id="SSF54523">
    <property type="entry name" value="Pili subunits"/>
    <property type="match status" value="1"/>
</dbReference>
<accession>A0A430RKW0</accession>
<dbReference type="Proteomes" id="UP000288347">
    <property type="component" value="Unassembled WGS sequence"/>
</dbReference>
<dbReference type="GO" id="GO:0005886">
    <property type="term" value="C:plasma membrane"/>
    <property type="evidence" value="ECO:0007669"/>
    <property type="project" value="UniProtKB-SubCell"/>
</dbReference>
<comment type="caution">
    <text evidence="14">The sequence shown here is derived from an EMBL/GenBank/DDBJ whole genome shotgun (WGS) entry which is preliminary data.</text>
</comment>
<evidence type="ECO:0000256" key="8">
    <source>
        <dbReference type="ARBA" id="ARBA00022764"/>
    </source>
</evidence>
<evidence type="ECO:0000313" key="14">
    <source>
        <dbReference type="EMBL" id="RTH17602.1"/>
    </source>
</evidence>
<keyword evidence="6" id="KW-0997">Cell inner membrane</keyword>
<proteinExistence type="predicted"/>
<dbReference type="GO" id="GO:0009279">
    <property type="term" value="C:cell outer membrane"/>
    <property type="evidence" value="ECO:0007669"/>
    <property type="project" value="UniProtKB-SubCell"/>
</dbReference>
<keyword evidence="7 12" id="KW-0812">Transmembrane</keyword>
<dbReference type="Proteomes" id="UP000287173">
    <property type="component" value="Unassembled WGS sequence"/>
</dbReference>
<evidence type="ECO:0000313" key="18">
    <source>
        <dbReference type="Proteomes" id="UP000286712"/>
    </source>
</evidence>
<keyword evidence="9 12" id="KW-1133">Transmembrane helix</keyword>
<reference evidence="18 19" key="1">
    <citation type="journal article" date="2019" name="Extremophiles">
        <title>Biogeography of thermophiles and predominance of Thermus scotoductus in domestic water heaters.</title>
        <authorList>
            <person name="Wilpiszeski R.L."/>
            <person name="Zhang Z."/>
            <person name="House C.H."/>
        </authorList>
    </citation>
    <scope>NUCLEOTIDE SEQUENCE [LARGE SCALE GENOMIC DNA]</scope>
    <source>
        <strain evidence="16 21">16_S16</strain>
        <strain evidence="17 19">17_S17</strain>
        <strain evidence="15 18">27_S27</strain>
        <strain evidence="14 20">28_S28</strain>
    </source>
</reference>
<evidence type="ECO:0000256" key="9">
    <source>
        <dbReference type="ARBA" id="ARBA00022989"/>
    </source>
</evidence>
<dbReference type="InterPro" id="IPR012902">
    <property type="entry name" value="N_methyl_site"/>
</dbReference>
<evidence type="ECO:0000313" key="15">
    <source>
        <dbReference type="EMBL" id="RTH21778.1"/>
    </source>
</evidence>
<protein>
    <submittedName>
        <fullName evidence="14">Prepilin</fullName>
    </submittedName>
</protein>
<organism evidence="14 20">
    <name type="scientific">Thermus scotoductus</name>
    <dbReference type="NCBI Taxonomy" id="37636"/>
    <lineage>
        <taxon>Bacteria</taxon>
        <taxon>Thermotogati</taxon>
        <taxon>Deinococcota</taxon>
        <taxon>Deinococci</taxon>
        <taxon>Thermales</taxon>
        <taxon>Thermaceae</taxon>
        <taxon>Thermus</taxon>
    </lineage>
</organism>
<dbReference type="NCBIfam" id="TIGR02532">
    <property type="entry name" value="IV_pilin_GFxxxE"/>
    <property type="match status" value="1"/>
</dbReference>
<dbReference type="GO" id="GO:0015627">
    <property type="term" value="C:type II protein secretion system complex"/>
    <property type="evidence" value="ECO:0007669"/>
    <property type="project" value="InterPro"/>
</dbReference>
<feature type="transmembrane region" description="Helical" evidence="12">
    <location>
        <begin position="6"/>
        <end position="25"/>
    </location>
</feature>
<keyword evidence="11" id="KW-0998">Cell outer membrane</keyword>
<dbReference type="EMBL" id="PELW01000384">
    <property type="protein sequence ID" value="RTH21778.1"/>
    <property type="molecule type" value="Genomic_DNA"/>
</dbReference>
<evidence type="ECO:0000256" key="2">
    <source>
        <dbReference type="ARBA" id="ARBA00004377"/>
    </source>
</evidence>
<evidence type="ECO:0000256" key="6">
    <source>
        <dbReference type="ARBA" id="ARBA00022519"/>
    </source>
</evidence>
<dbReference type="Proteomes" id="UP000286712">
    <property type="component" value="Unassembled WGS sequence"/>
</dbReference>
<evidence type="ECO:0000313" key="19">
    <source>
        <dbReference type="Proteomes" id="UP000287173"/>
    </source>
</evidence>
<name>A0A430RKW0_THESC</name>
<evidence type="ECO:0000256" key="11">
    <source>
        <dbReference type="ARBA" id="ARBA00023237"/>
    </source>
</evidence>